<evidence type="ECO:0000256" key="1">
    <source>
        <dbReference type="ARBA" id="ARBA00022679"/>
    </source>
</evidence>
<dbReference type="CDD" id="cd24008">
    <property type="entry name" value="ASKHA_NBD_GLK"/>
    <property type="match status" value="1"/>
</dbReference>
<dbReference type="NCBIfam" id="TIGR00749">
    <property type="entry name" value="glk"/>
    <property type="match status" value="1"/>
</dbReference>
<dbReference type="OrthoDB" id="9800595at2"/>
<gene>
    <name evidence="3" type="primary">glk</name>
    <name evidence="5" type="ORF">EPK99_13185</name>
</gene>
<dbReference type="PANTHER" id="PTHR47690">
    <property type="entry name" value="GLUCOKINASE"/>
    <property type="match status" value="1"/>
</dbReference>
<evidence type="ECO:0000313" key="6">
    <source>
        <dbReference type="Proteomes" id="UP000287687"/>
    </source>
</evidence>
<protein>
    <recommendedName>
        <fullName evidence="3">Glucokinase</fullName>
        <ecNumber evidence="3">2.7.1.2</ecNumber>
    </recommendedName>
    <alternativeName>
        <fullName evidence="3">Glucose kinase</fullName>
    </alternativeName>
</protein>
<comment type="similarity">
    <text evidence="3 4">Belongs to the bacterial glucokinase family.</text>
</comment>
<sequence>MSDAHIQAMPFPILIGDIGGTNARFSILADEHGEPHEFPTVQTAEFPTIDDAIRQVVLDGTAVRPRSAILAVAGPIDGDEIDLTNCDWVVRPKTMISELGFEDVLVVNDFEAQALAISGLPEQYRESLGTAGEPHVASRVVLGPGTGLGVAGLLHAREAWFPVPGEGGHVDVGPRSERDFEIFPHLEPIEGRISAEQLLCGRGLVNIYRAICLADGIEPALSIPADVTAHGLKGENLQAAETLSLFVTYLGRLAGDMALIFMARGGVYLAGGISQKIIPALKGPEFRAGFEDKAPHTELMKTIPTFVVTHPQAALAGLASFARKPSAYGISTEGRRWRLER</sequence>
<dbReference type="Pfam" id="PF02685">
    <property type="entry name" value="Glucokinase"/>
    <property type="match status" value="1"/>
</dbReference>
<dbReference type="EMBL" id="SBIP01000003">
    <property type="protein sequence ID" value="RWX76634.1"/>
    <property type="molecule type" value="Genomic_DNA"/>
</dbReference>
<dbReference type="GO" id="GO:0004340">
    <property type="term" value="F:glucokinase activity"/>
    <property type="evidence" value="ECO:0007669"/>
    <property type="project" value="UniProtKB-UniRule"/>
</dbReference>
<dbReference type="EC" id="2.7.1.2" evidence="3"/>
<dbReference type="HAMAP" id="MF_00524">
    <property type="entry name" value="Glucokinase"/>
    <property type="match status" value="1"/>
</dbReference>
<reference evidence="5 6" key="1">
    <citation type="submission" date="2019-01" db="EMBL/GenBank/DDBJ databases">
        <title>The draft genome of Rhizobium sp. 24NR.</title>
        <authorList>
            <person name="Liu L."/>
            <person name="Liang L."/>
            <person name="Shi S."/>
            <person name="Xu L."/>
            <person name="Wang X."/>
            <person name="Li L."/>
            <person name="Zhang X."/>
        </authorList>
    </citation>
    <scope>NUCLEOTIDE SEQUENCE [LARGE SCALE GENOMIC DNA]</scope>
    <source>
        <strain evidence="5 6">24NR</strain>
    </source>
</reference>
<dbReference type="InterPro" id="IPR050201">
    <property type="entry name" value="Bacterial_glucokinase"/>
</dbReference>
<keyword evidence="1 3" id="KW-0808">Transferase</keyword>
<evidence type="ECO:0000256" key="4">
    <source>
        <dbReference type="RuleBase" id="RU004046"/>
    </source>
</evidence>
<dbReference type="RefSeq" id="WP_128443552.1">
    <property type="nucleotide sequence ID" value="NZ_SBIP01000003.1"/>
</dbReference>
<dbReference type="GO" id="GO:0005536">
    <property type="term" value="F:D-glucose binding"/>
    <property type="evidence" value="ECO:0007669"/>
    <property type="project" value="InterPro"/>
</dbReference>
<dbReference type="SUPFAM" id="SSF53067">
    <property type="entry name" value="Actin-like ATPase domain"/>
    <property type="match status" value="1"/>
</dbReference>
<dbReference type="InterPro" id="IPR043129">
    <property type="entry name" value="ATPase_NBD"/>
</dbReference>
<feature type="binding site" evidence="3">
    <location>
        <begin position="16"/>
        <end position="21"/>
    </location>
    <ligand>
        <name>ATP</name>
        <dbReference type="ChEBI" id="CHEBI:30616"/>
    </ligand>
</feature>
<dbReference type="Gene3D" id="3.40.367.20">
    <property type="match status" value="1"/>
</dbReference>
<proteinExistence type="inferred from homology"/>
<name>A0A3S3RI49_9HYPH</name>
<accession>A0A3S3RI49</accession>
<dbReference type="NCBIfam" id="NF001417">
    <property type="entry name" value="PRK00292.1-4"/>
    <property type="match status" value="1"/>
</dbReference>
<dbReference type="InterPro" id="IPR003836">
    <property type="entry name" value="Glucokinase"/>
</dbReference>
<keyword evidence="3" id="KW-0324">Glycolysis</keyword>
<comment type="subcellular location">
    <subcellularLocation>
        <location evidence="3">Cytoplasm</location>
    </subcellularLocation>
</comment>
<evidence type="ECO:0000256" key="3">
    <source>
        <dbReference type="HAMAP-Rule" id="MF_00524"/>
    </source>
</evidence>
<dbReference type="Gene3D" id="3.30.420.40">
    <property type="match status" value="1"/>
</dbReference>
<evidence type="ECO:0000313" key="5">
    <source>
        <dbReference type="EMBL" id="RWX76634.1"/>
    </source>
</evidence>
<dbReference type="AlphaFoldDB" id="A0A3S3RI49"/>
<dbReference type="GO" id="GO:0006096">
    <property type="term" value="P:glycolytic process"/>
    <property type="evidence" value="ECO:0007669"/>
    <property type="project" value="UniProtKB-UniRule"/>
</dbReference>
<dbReference type="GO" id="GO:0005524">
    <property type="term" value="F:ATP binding"/>
    <property type="evidence" value="ECO:0007669"/>
    <property type="project" value="UniProtKB-UniRule"/>
</dbReference>
<keyword evidence="3" id="KW-0963">Cytoplasm</keyword>
<evidence type="ECO:0000256" key="2">
    <source>
        <dbReference type="ARBA" id="ARBA00022777"/>
    </source>
</evidence>
<dbReference type="PANTHER" id="PTHR47690:SF1">
    <property type="entry name" value="GLUCOKINASE"/>
    <property type="match status" value="1"/>
</dbReference>
<organism evidence="5 6">
    <name type="scientific">Neorhizobium lilium</name>
    <dbReference type="NCBI Taxonomy" id="2503024"/>
    <lineage>
        <taxon>Bacteria</taxon>
        <taxon>Pseudomonadati</taxon>
        <taxon>Pseudomonadota</taxon>
        <taxon>Alphaproteobacteria</taxon>
        <taxon>Hyphomicrobiales</taxon>
        <taxon>Rhizobiaceae</taxon>
        <taxon>Rhizobium/Agrobacterium group</taxon>
        <taxon>Neorhizobium</taxon>
    </lineage>
</organism>
<dbReference type="GO" id="GO:0005829">
    <property type="term" value="C:cytosol"/>
    <property type="evidence" value="ECO:0007669"/>
    <property type="project" value="TreeGrafter"/>
</dbReference>
<comment type="caution">
    <text evidence="5">The sequence shown here is derived from an EMBL/GenBank/DDBJ whole genome shotgun (WGS) entry which is preliminary data.</text>
</comment>
<keyword evidence="3" id="KW-0547">Nucleotide-binding</keyword>
<keyword evidence="6" id="KW-1185">Reference proteome</keyword>
<keyword evidence="2 3" id="KW-0418">Kinase</keyword>
<keyword evidence="3" id="KW-0067">ATP-binding</keyword>
<comment type="catalytic activity">
    <reaction evidence="3">
        <text>D-glucose + ATP = D-glucose 6-phosphate + ADP + H(+)</text>
        <dbReference type="Rhea" id="RHEA:17825"/>
        <dbReference type="ChEBI" id="CHEBI:4167"/>
        <dbReference type="ChEBI" id="CHEBI:15378"/>
        <dbReference type="ChEBI" id="CHEBI:30616"/>
        <dbReference type="ChEBI" id="CHEBI:61548"/>
        <dbReference type="ChEBI" id="CHEBI:456216"/>
        <dbReference type="EC" id="2.7.1.2"/>
    </reaction>
</comment>
<dbReference type="Proteomes" id="UP000287687">
    <property type="component" value="Unassembled WGS sequence"/>
</dbReference>